<dbReference type="EMBL" id="CAVMBE010000116">
    <property type="protein sequence ID" value="CAK4034420.1"/>
    <property type="molecule type" value="Genomic_DNA"/>
</dbReference>
<comment type="caution">
    <text evidence="1">The sequence shown here is derived from an EMBL/GenBank/DDBJ whole genome shotgun (WGS) entry which is preliminary data.</text>
</comment>
<organism evidence="1 2">
    <name type="scientific">Lecanosticta acicola</name>
    <dbReference type="NCBI Taxonomy" id="111012"/>
    <lineage>
        <taxon>Eukaryota</taxon>
        <taxon>Fungi</taxon>
        <taxon>Dikarya</taxon>
        <taxon>Ascomycota</taxon>
        <taxon>Pezizomycotina</taxon>
        <taxon>Dothideomycetes</taxon>
        <taxon>Dothideomycetidae</taxon>
        <taxon>Mycosphaerellales</taxon>
        <taxon>Mycosphaerellaceae</taxon>
        <taxon>Lecanosticta</taxon>
    </lineage>
</organism>
<proteinExistence type="predicted"/>
<name>A0AAI9EFN6_9PEZI</name>
<reference evidence="1" key="1">
    <citation type="submission" date="2023-11" db="EMBL/GenBank/DDBJ databases">
        <authorList>
            <person name="Alioto T."/>
            <person name="Alioto T."/>
            <person name="Gomez Garrido J."/>
        </authorList>
    </citation>
    <scope>NUCLEOTIDE SEQUENCE</scope>
</reference>
<dbReference type="Proteomes" id="UP001296104">
    <property type="component" value="Unassembled WGS sequence"/>
</dbReference>
<evidence type="ECO:0000313" key="2">
    <source>
        <dbReference type="Proteomes" id="UP001296104"/>
    </source>
</evidence>
<evidence type="ECO:0000313" key="1">
    <source>
        <dbReference type="EMBL" id="CAK4034420.1"/>
    </source>
</evidence>
<protein>
    <submittedName>
        <fullName evidence="1">Uncharacterized protein</fullName>
    </submittedName>
</protein>
<sequence>MNSGNLDSGTEILEKVCQHREILKPIAQPSNDTSATGIREFSSYTISSPNIEALEAQLVCDALDLGFQDLRALIVLCGDLLGQLSDGDFAVLVIEWVAFEDERR</sequence>
<accession>A0AAI9EFN6</accession>
<keyword evidence="2" id="KW-1185">Reference proteome</keyword>
<dbReference type="AlphaFoldDB" id="A0AAI9EFN6"/>
<gene>
    <name evidence="1" type="ORF">LECACI_7A009578</name>
</gene>